<dbReference type="Proteomes" id="UP000287519">
    <property type="component" value="Unassembled WGS sequence"/>
</dbReference>
<proteinExistence type="predicted"/>
<dbReference type="PANTHER" id="PTHR10668:SF105">
    <property type="entry name" value="DEHYDROGENASE-RELATED"/>
    <property type="match status" value="1"/>
</dbReference>
<organism evidence="2 3">
    <name type="scientific">Rhodococcus wratislaviensis</name>
    <name type="common">Tsukamurella wratislaviensis</name>
    <dbReference type="NCBI Taxonomy" id="44752"/>
    <lineage>
        <taxon>Bacteria</taxon>
        <taxon>Bacillati</taxon>
        <taxon>Actinomycetota</taxon>
        <taxon>Actinomycetes</taxon>
        <taxon>Mycobacteriales</taxon>
        <taxon>Nocardiaceae</taxon>
        <taxon>Rhodococcus</taxon>
    </lineage>
</organism>
<comment type="caution">
    <text evidence="2">The sequence shown here is derived from an EMBL/GenBank/DDBJ whole genome shotgun (WGS) entry which is preliminary data.</text>
</comment>
<gene>
    <name evidence="2" type="ORF">Rhow_004993</name>
</gene>
<evidence type="ECO:0000313" key="3">
    <source>
        <dbReference type="Proteomes" id="UP000287519"/>
    </source>
</evidence>
<protein>
    <submittedName>
        <fullName evidence="2">Phytoene dehydrogenase and related proteins</fullName>
    </submittedName>
</protein>
<evidence type="ECO:0000256" key="1">
    <source>
        <dbReference type="SAM" id="MobiDB-lite"/>
    </source>
</evidence>
<dbReference type="PANTHER" id="PTHR10668">
    <property type="entry name" value="PHYTOENE DEHYDROGENASE"/>
    <property type="match status" value="1"/>
</dbReference>
<dbReference type="EMBL" id="BHYM01000043">
    <property type="protein sequence ID" value="GCE41334.1"/>
    <property type="molecule type" value="Genomic_DNA"/>
</dbReference>
<dbReference type="PRINTS" id="PR00419">
    <property type="entry name" value="ADXRDTASE"/>
</dbReference>
<name>A0A402CCI5_RHOWR</name>
<dbReference type="Pfam" id="PF13450">
    <property type="entry name" value="NAD_binding_8"/>
    <property type="match status" value="1"/>
</dbReference>
<dbReference type="AlphaFoldDB" id="A0A402CCI5"/>
<accession>A0A402CCI5</accession>
<reference evidence="2 3" key="1">
    <citation type="submission" date="2018-11" db="EMBL/GenBank/DDBJ databases">
        <title>Microbial catabolism of amino acid.</title>
        <authorList>
            <person name="Hibi M."/>
            <person name="Ogawa J."/>
        </authorList>
    </citation>
    <scope>NUCLEOTIDE SEQUENCE [LARGE SCALE GENOMIC DNA]</scope>
    <source>
        <strain evidence="2 3">C31-06</strain>
    </source>
</reference>
<dbReference type="Gene3D" id="3.50.50.60">
    <property type="entry name" value="FAD/NAD(P)-binding domain"/>
    <property type="match status" value="1"/>
</dbReference>
<feature type="region of interest" description="Disordered" evidence="1">
    <location>
        <begin position="87"/>
        <end position="108"/>
    </location>
</feature>
<keyword evidence="3" id="KW-1185">Reference proteome</keyword>
<dbReference type="InterPro" id="IPR036188">
    <property type="entry name" value="FAD/NAD-bd_sf"/>
</dbReference>
<evidence type="ECO:0000313" key="2">
    <source>
        <dbReference type="EMBL" id="GCE41334.1"/>
    </source>
</evidence>
<sequence length="138" mass="14187">MTVQTVDAVVIGAGPNGLAATATLAAAGWEVVLLEQQPEPGGAVRSAELFPGFRTDLFSAFYPLAAVSPAIRHLDLGGVGLRPRHLVPSAPAHSGTTTPAVPARHRGGPAVRALPHAACAPDDARVVRRRRRPSVVAG</sequence>
<dbReference type="SUPFAM" id="SSF51905">
    <property type="entry name" value="FAD/NAD(P)-binding domain"/>
    <property type="match status" value="1"/>
</dbReference>